<dbReference type="NCBIfam" id="TIGR01704">
    <property type="entry name" value="MTA_SAH-Nsdase"/>
    <property type="match status" value="1"/>
</dbReference>
<sequence>MKGRTHSMISVETASKASVVQGEGAVKDVESGRLHSGVCDAEPPEPLDAARCMRGGMPFGILTATWGETVPFLRHMKVEREVRRGPRSFFEGELAGCDVVVACAGVGKVNAAMATQQLIDSYRVWGVANAGAAGAADASLELFDVVVSETCVHHDVPGFVLPDSYPYYDGEEFASDKVLLKAAKKASAEWSKPFVFGRTATGECFVDDSNRDGIVARCNPLSVDMETAAMAQTCTANGIPFIAVRCITDTPALSGFDSYAQNADEASEYACQATQLMLRVLAGGE</sequence>
<dbReference type="SUPFAM" id="SSF53167">
    <property type="entry name" value="Purine and uridine phosphorylases"/>
    <property type="match status" value="1"/>
</dbReference>
<dbReference type="InterPro" id="IPR000845">
    <property type="entry name" value="Nucleoside_phosphorylase_d"/>
</dbReference>
<keyword evidence="8" id="KW-1185">Reference proteome</keyword>
<evidence type="ECO:0000259" key="6">
    <source>
        <dbReference type="Pfam" id="PF01048"/>
    </source>
</evidence>
<keyword evidence="5" id="KW-0486">Methionine biosynthesis</keyword>
<dbReference type="GO" id="GO:0019284">
    <property type="term" value="P:L-methionine salvage from S-adenosylmethionine"/>
    <property type="evidence" value="ECO:0007669"/>
    <property type="project" value="TreeGrafter"/>
</dbReference>
<keyword evidence="3" id="KW-0028">Amino-acid biosynthesis</keyword>
<keyword evidence="4" id="KW-0378">Hydrolase</keyword>
<evidence type="ECO:0000256" key="2">
    <source>
        <dbReference type="ARBA" id="ARBA00011974"/>
    </source>
</evidence>
<name>A0A3N0AY68_9ACTN</name>
<reference evidence="8" key="1">
    <citation type="submission" date="2018-05" db="EMBL/GenBank/DDBJ databases">
        <title>Genome Sequencing of selected type strains of the family Eggerthellaceae.</title>
        <authorList>
            <person name="Danylec N."/>
            <person name="Stoll D.A."/>
            <person name="Doetsch A."/>
            <person name="Huch M."/>
        </authorList>
    </citation>
    <scope>NUCLEOTIDE SEQUENCE [LARGE SCALE GENOMIC DNA]</scope>
    <source>
        <strain evidence="8">DSM 24851</strain>
    </source>
</reference>
<dbReference type="GO" id="GO:0008782">
    <property type="term" value="F:adenosylhomocysteine nucleosidase activity"/>
    <property type="evidence" value="ECO:0007669"/>
    <property type="project" value="UniProtKB-EC"/>
</dbReference>
<dbReference type="GO" id="GO:0009164">
    <property type="term" value="P:nucleoside catabolic process"/>
    <property type="evidence" value="ECO:0007669"/>
    <property type="project" value="InterPro"/>
</dbReference>
<accession>A0A3N0AY68</accession>
<dbReference type="Pfam" id="PF01048">
    <property type="entry name" value="PNP_UDP_1"/>
    <property type="match status" value="1"/>
</dbReference>
<dbReference type="Gene3D" id="3.40.50.1580">
    <property type="entry name" value="Nucleoside phosphorylase domain"/>
    <property type="match status" value="1"/>
</dbReference>
<evidence type="ECO:0000256" key="1">
    <source>
        <dbReference type="ARBA" id="ARBA00004945"/>
    </source>
</evidence>
<evidence type="ECO:0000256" key="5">
    <source>
        <dbReference type="ARBA" id="ARBA00023167"/>
    </source>
</evidence>
<organism evidence="7 8">
    <name type="scientific">Slackia equolifaciens</name>
    <dbReference type="NCBI Taxonomy" id="498718"/>
    <lineage>
        <taxon>Bacteria</taxon>
        <taxon>Bacillati</taxon>
        <taxon>Actinomycetota</taxon>
        <taxon>Coriobacteriia</taxon>
        <taxon>Eggerthellales</taxon>
        <taxon>Eggerthellaceae</taxon>
        <taxon>Slackia</taxon>
    </lineage>
</organism>
<dbReference type="InterPro" id="IPR035994">
    <property type="entry name" value="Nucleoside_phosphorylase_sf"/>
</dbReference>
<evidence type="ECO:0000256" key="4">
    <source>
        <dbReference type="ARBA" id="ARBA00022801"/>
    </source>
</evidence>
<protein>
    <recommendedName>
        <fullName evidence="2">adenosylhomocysteine nucleosidase</fullName>
        <ecNumber evidence="2">3.2.2.9</ecNumber>
    </recommendedName>
</protein>
<evidence type="ECO:0000256" key="3">
    <source>
        <dbReference type="ARBA" id="ARBA00022605"/>
    </source>
</evidence>
<dbReference type="CDD" id="cd09008">
    <property type="entry name" value="MTAN"/>
    <property type="match status" value="1"/>
</dbReference>
<dbReference type="UniPathway" id="UPA00904">
    <property type="reaction ID" value="UER00871"/>
</dbReference>
<dbReference type="EC" id="3.2.2.9" evidence="2"/>
<dbReference type="PANTHER" id="PTHR46832">
    <property type="entry name" value="5'-METHYLTHIOADENOSINE/S-ADENOSYLHOMOCYSTEINE NUCLEOSIDASE"/>
    <property type="match status" value="1"/>
</dbReference>
<dbReference type="InterPro" id="IPR010049">
    <property type="entry name" value="MTA_SAH_Nsdase"/>
</dbReference>
<evidence type="ECO:0000313" key="8">
    <source>
        <dbReference type="Proteomes" id="UP000269591"/>
    </source>
</evidence>
<dbReference type="GO" id="GO:0019509">
    <property type="term" value="P:L-methionine salvage from methylthioadenosine"/>
    <property type="evidence" value="ECO:0007669"/>
    <property type="project" value="UniProtKB-UniPathway"/>
</dbReference>
<dbReference type="GO" id="GO:0008930">
    <property type="term" value="F:methylthioadenosine nucleosidase activity"/>
    <property type="evidence" value="ECO:0007669"/>
    <property type="project" value="InterPro"/>
</dbReference>
<proteinExistence type="predicted"/>
<dbReference type="EMBL" id="QIBX01000010">
    <property type="protein sequence ID" value="RNL39815.1"/>
    <property type="molecule type" value="Genomic_DNA"/>
</dbReference>
<feature type="domain" description="Nucleoside phosphorylase" evidence="6">
    <location>
        <begin position="59"/>
        <end position="281"/>
    </location>
</feature>
<dbReference type="Proteomes" id="UP000269591">
    <property type="component" value="Unassembled WGS sequence"/>
</dbReference>
<comment type="pathway">
    <text evidence="1">Amino-acid biosynthesis; L-methionine biosynthesis via salvage pathway; S-methyl-5-thio-alpha-D-ribose 1-phosphate from S-methyl-5'-thioadenosine (hydrolase route): step 1/2.</text>
</comment>
<dbReference type="GO" id="GO:0005829">
    <property type="term" value="C:cytosol"/>
    <property type="evidence" value="ECO:0007669"/>
    <property type="project" value="TreeGrafter"/>
</dbReference>
<dbReference type="PANTHER" id="PTHR46832:SF1">
    <property type="entry name" value="5'-METHYLTHIOADENOSINE_S-ADENOSYLHOMOCYSTEINE NUCLEOSIDASE"/>
    <property type="match status" value="1"/>
</dbReference>
<dbReference type="AlphaFoldDB" id="A0A3N0AY68"/>
<comment type="caution">
    <text evidence="7">The sequence shown here is derived from an EMBL/GenBank/DDBJ whole genome shotgun (WGS) entry which is preliminary data.</text>
</comment>
<evidence type="ECO:0000313" key="7">
    <source>
        <dbReference type="EMBL" id="RNL39815.1"/>
    </source>
</evidence>
<gene>
    <name evidence="7" type="primary">mtnN</name>
    <name evidence="7" type="ORF">DMP06_06560</name>
</gene>